<accession>A0ABW7NBP9</accession>
<dbReference type="NCBIfam" id="NF038262">
    <property type="entry name" value="SiaB_fam_kinase"/>
    <property type="match status" value="1"/>
</dbReference>
<gene>
    <name evidence="1" type="ORF">ACHKAR_16475</name>
</gene>
<dbReference type="RefSeq" id="WP_395418510.1">
    <property type="nucleotide sequence ID" value="NZ_JBIPKE010000019.1"/>
</dbReference>
<name>A0ABW7NBP9_9BACT</name>
<dbReference type="Pfam" id="PF19788">
    <property type="entry name" value="DUF6272"/>
    <property type="match status" value="1"/>
</dbReference>
<keyword evidence="2" id="KW-1185">Reference proteome</keyword>
<keyword evidence="1" id="KW-0808">Transferase</keyword>
<proteinExistence type="predicted"/>
<dbReference type="EMBL" id="JBIPKE010000019">
    <property type="protein sequence ID" value="MFH6985053.1"/>
    <property type="molecule type" value="Genomic_DNA"/>
</dbReference>
<dbReference type="InterPro" id="IPR046239">
    <property type="entry name" value="DUF6272"/>
</dbReference>
<dbReference type="GO" id="GO:0016301">
    <property type="term" value="F:kinase activity"/>
    <property type="evidence" value="ECO:0007669"/>
    <property type="project" value="UniProtKB-KW"/>
</dbReference>
<sequence>MENSTGESENTLSRQLRYLQSVITLKDMMDEENLNIVYLGRVTQSTIDGIADMTKEGIAEKGENSLVTKRVYHVMIESLQNICKHADSKASYTSDSLEEGLAKEGVFLIGDNETEYFVTTGNRISMPNAIRLRDVLDKINELDRDEIKALYKTAMMNSELSEKGGAGLGFIDMAKKTGTKYEYYFEPLDNESCFFILTIRISKK</sequence>
<evidence type="ECO:0000313" key="1">
    <source>
        <dbReference type="EMBL" id="MFH6985053.1"/>
    </source>
</evidence>
<reference evidence="1 2" key="1">
    <citation type="journal article" date="2013" name="Int. J. Syst. Evol. Microbiol.">
        <title>Marinoscillum luteum sp. nov., isolated from marine sediment.</title>
        <authorList>
            <person name="Cha I.T."/>
            <person name="Park S.J."/>
            <person name="Kim S.J."/>
            <person name="Kim J.G."/>
            <person name="Jung M.Y."/>
            <person name="Shin K.S."/>
            <person name="Kwon K.K."/>
            <person name="Yang S.H."/>
            <person name="Seo Y.S."/>
            <person name="Rhee S.K."/>
        </authorList>
    </citation>
    <scope>NUCLEOTIDE SEQUENCE [LARGE SCALE GENOMIC DNA]</scope>
    <source>
        <strain evidence="1 2">KCTC 23939</strain>
    </source>
</reference>
<protein>
    <submittedName>
        <fullName evidence="1">SiaB family protein kinase</fullName>
    </submittedName>
</protein>
<comment type="caution">
    <text evidence="1">The sequence shown here is derived from an EMBL/GenBank/DDBJ whole genome shotgun (WGS) entry which is preliminary data.</text>
</comment>
<evidence type="ECO:0000313" key="2">
    <source>
        <dbReference type="Proteomes" id="UP001610063"/>
    </source>
</evidence>
<keyword evidence="1" id="KW-0418">Kinase</keyword>
<dbReference type="Proteomes" id="UP001610063">
    <property type="component" value="Unassembled WGS sequence"/>
</dbReference>
<organism evidence="1 2">
    <name type="scientific">Marinoscillum luteum</name>
    <dbReference type="NCBI Taxonomy" id="861051"/>
    <lineage>
        <taxon>Bacteria</taxon>
        <taxon>Pseudomonadati</taxon>
        <taxon>Bacteroidota</taxon>
        <taxon>Cytophagia</taxon>
        <taxon>Cytophagales</taxon>
        <taxon>Reichenbachiellaceae</taxon>
        <taxon>Marinoscillum</taxon>
    </lineage>
</organism>